<dbReference type="Proteomes" id="UP000030023">
    <property type="component" value="Unassembled WGS sequence"/>
</dbReference>
<gene>
    <name evidence="2" type="ORF">Q757_03535</name>
</gene>
<dbReference type="InterPro" id="IPR023210">
    <property type="entry name" value="NADP_OxRdtase_dom"/>
</dbReference>
<dbReference type="InterPro" id="IPR036812">
    <property type="entry name" value="NAD(P)_OxRdtase_dom_sf"/>
</dbReference>
<sequence>MAEINASEAGTYKFDNHFVINRLGYGTMQLTGPGVWGPPADPENAVKVVKKAVELGVDFFDTAD</sequence>
<keyword evidence="3" id="KW-1185">Reference proteome</keyword>
<name>A0ABR4XRB0_9LACO</name>
<reference evidence="2 3" key="1">
    <citation type="journal article" date="2014" name="Antonie Van Leeuwenhoek">
        <title>Oenococcus alcoholitolerans sp. nov., a lactic acid bacteria isolated from cachaca and ethanol fermentation processes.</title>
        <authorList>
            <person name="Badotti F."/>
            <person name="Moreira A.P."/>
            <person name="Tonon L.A."/>
            <person name="de Lucena B.T."/>
            <person name="Gomes Fde C."/>
            <person name="Kruger R."/>
            <person name="Thompson C.C."/>
            <person name="de Morais M.A.Jr."/>
            <person name="Rosa C.A."/>
            <person name="Thompson F.L."/>
        </authorList>
    </citation>
    <scope>NUCLEOTIDE SEQUENCE [LARGE SCALE GENOMIC DNA]</scope>
    <source>
        <strain evidence="2 3">UFRJ-M7.2.18</strain>
    </source>
</reference>
<dbReference type="EMBL" id="AXCV01000122">
    <property type="protein sequence ID" value="KGO32022.1"/>
    <property type="molecule type" value="Genomic_DNA"/>
</dbReference>
<accession>A0ABR4XRB0</accession>
<comment type="caution">
    <text evidence="2">The sequence shown here is derived from an EMBL/GenBank/DDBJ whole genome shotgun (WGS) entry which is preliminary data.</text>
</comment>
<protein>
    <recommendedName>
        <fullName evidence="1">NADP-dependent oxidoreductase domain-containing protein</fullName>
    </recommendedName>
</protein>
<evidence type="ECO:0000259" key="1">
    <source>
        <dbReference type="Pfam" id="PF00248"/>
    </source>
</evidence>
<evidence type="ECO:0000313" key="2">
    <source>
        <dbReference type="EMBL" id="KGO32022.1"/>
    </source>
</evidence>
<dbReference type="Gene3D" id="3.20.20.100">
    <property type="entry name" value="NADP-dependent oxidoreductase domain"/>
    <property type="match status" value="1"/>
</dbReference>
<proteinExistence type="predicted"/>
<dbReference type="SUPFAM" id="SSF51430">
    <property type="entry name" value="NAD(P)-linked oxidoreductase"/>
    <property type="match status" value="1"/>
</dbReference>
<evidence type="ECO:0000313" key="3">
    <source>
        <dbReference type="Proteomes" id="UP000030023"/>
    </source>
</evidence>
<feature type="domain" description="NADP-dependent oxidoreductase" evidence="1">
    <location>
        <begin position="22"/>
        <end position="64"/>
    </location>
</feature>
<dbReference type="Pfam" id="PF00248">
    <property type="entry name" value="Aldo_ket_red"/>
    <property type="match status" value="1"/>
</dbReference>
<organism evidence="2 3">
    <name type="scientific">Oenococcus alcoholitolerans</name>
    <dbReference type="NCBI Taxonomy" id="931074"/>
    <lineage>
        <taxon>Bacteria</taxon>
        <taxon>Bacillati</taxon>
        <taxon>Bacillota</taxon>
        <taxon>Bacilli</taxon>
        <taxon>Lactobacillales</taxon>
        <taxon>Lactobacillaceae</taxon>
        <taxon>Oenococcus</taxon>
    </lineage>
</organism>